<dbReference type="RefSeq" id="XP_020076908.1">
    <property type="nucleotide sequence ID" value="XM_020219292.1"/>
</dbReference>
<feature type="region of interest" description="Disordered" evidence="2">
    <location>
        <begin position="482"/>
        <end position="569"/>
    </location>
</feature>
<feature type="region of interest" description="Disordered" evidence="2">
    <location>
        <begin position="279"/>
        <end position="299"/>
    </location>
</feature>
<feature type="compositionally biased region" description="Polar residues" evidence="2">
    <location>
        <begin position="669"/>
        <end position="687"/>
    </location>
</feature>
<feature type="region of interest" description="Disordered" evidence="2">
    <location>
        <begin position="581"/>
        <end position="691"/>
    </location>
</feature>
<dbReference type="SUPFAM" id="SSF54928">
    <property type="entry name" value="RNA-binding domain, RBD"/>
    <property type="match status" value="1"/>
</dbReference>
<sequence>MDLRNLSSTPNQLDSVMQRRPSLSSLSSTSGYASSTYGGAGNGNQPTNPTPQLSNQRLSSQTRNFSNGMSNQPPNDNSWLQPQSTNQSLSSSHPSNNGSIVNPPKQQVVANNVGPWVEQQKQQQQQSLGGIDTKHQQQQHQHQQQQQQQQPSNATSTMNVNSNINPNASMISTNADLDDVDDDHDDDDELIPTAIVIKNIPFAIKKEQLLDVMTKLSLPLPYAFNYHFDNGVFRGLAFANFTSTDETSLVVNQLNGREIGGRKLRVEYKKMLPLQERERIEREKREKRGQLEEQHRSTSTASLASLLSAASTTAATKNLSINGQQSSSQTERLFISFPFTNLNIGLPPSELNFNDPEVLELYSQLIIYRDDVSKSVFELAFPPNLHLAHRKILSILCSFLNLLELFDNGLIIVRRKPGQQSIQQRHQQNLGPLHSNSMMNLNQLSAIVSNQNQNLPNGNQNLPHPPELLRSQSQSALPLPRLRQQTSTPVQQQFPQYQQHQSQQQLQQSTGGPNQQLATLHASVQQPPTGRSYPQFGQYQQTGLPQSAPANQSSQSTTAPPPQLGTPTTSAAALLRSSNNRSFVDVRSTPPLANSFSQTSQSVNDSPTPQHPQQNTQHHPSSQQPPTQQTIHQHPFFSNNHSSSHLSQPSTPLGNNDLNSRFAPFGQHTHLTGSFTSLHPPSSSTTDEFPGGLNDTISSKFTGLNLGGHPFENPVGTGSSSNSGIWGPK</sequence>
<feature type="region of interest" description="Disordered" evidence="2">
    <location>
        <begin position="117"/>
        <end position="176"/>
    </location>
</feature>
<feature type="compositionally biased region" description="Low complexity" evidence="2">
    <location>
        <begin position="545"/>
        <end position="558"/>
    </location>
</feature>
<feature type="compositionally biased region" description="Low complexity" evidence="2">
    <location>
        <begin position="22"/>
        <end position="37"/>
    </location>
</feature>
<feature type="domain" description="RRM" evidence="3">
    <location>
        <begin position="193"/>
        <end position="271"/>
    </location>
</feature>
<dbReference type="Gene3D" id="3.30.70.330">
    <property type="match status" value="1"/>
</dbReference>
<dbReference type="GeneID" id="30993842"/>
<feature type="compositionally biased region" description="Low complexity" evidence="2">
    <location>
        <begin position="606"/>
        <end position="650"/>
    </location>
</feature>
<dbReference type="SMART" id="SM00360">
    <property type="entry name" value="RRM"/>
    <property type="match status" value="1"/>
</dbReference>
<dbReference type="PROSITE" id="PS50102">
    <property type="entry name" value="RRM"/>
    <property type="match status" value="1"/>
</dbReference>
<dbReference type="GO" id="GO:0003723">
    <property type="term" value="F:RNA binding"/>
    <property type="evidence" value="ECO:0007669"/>
    <property type="project" value="UniProtKB-UniRule"/>
</dbReference>
<dbReference type="STRING" id="984485.A0A1E4RKW1"/>
<dbReference type="PANTHER" id="PTHR46007">
    <property type="entry name" value="MEDIATOR OF RNA POLYMERASE II TRANSCRIPTION SUBUNIT 12"/>
    <property type="match status" value="1"/>
</dbReference>
<gene>
    <name evidence="4" type="ORF">HYPBUDRAFT_122749</name>
</gene>
<dbReference type="AlphaFoldDB" id="A0A1E4RKW1"/>
<feature type="compositionally biased region" description="Basic and acidic residues" evidence="2">
    <location>
        <begin position="279"/>
        <end position="296"/>
    </location>
</feature>
<dbReference type="EMBL" id="KV454540">
    <property type="protein sequence ID" value="ODV67841.1"/>
    <property type="molecule type" value="Genomic_DNA"/>
</dbReference>
<evidence type="ECO:0000313" key="5">
    <source>
        <dbReference type="Proteomes" id="UP000095085"/>
    </source>
</evidence>
<dbReference type="InterPro" id="IPR035979">
    <property type="entry name" value="RBD_domain_sf"/>
</dbReference>
<dbReference type="Pfam" id="PF00076">
    <property type="entry name" value="RRM_1"/>
    <property type="match status" value="1"/>
</dbReference>
<feature type="compositionally biased region" description="Polar residues" evidence="2">
    <location>
        <begin position="151"/>
        <end position="175"/>
    </location>
</feature>
<dbReference type="OrthoDB" id="434258at2759"/>
<evidence type="ECO:0000259" key="3">
    <source>
        <dbReference type="PROSITE" id="PS50102"/>
    </source>
</evidence>
<accession>A0A1E4RKW1</accession>
<feature type="compositionally biased region" description="Low complexity" evidence="2">
    <location>
        <begin position="81"/>
        <end position="99"/>
    </location>
</feature>
<dbReference type="InterPro" id="IPR000504">
    <property type="entry name" value="RRM_dom"/>
</dbReference>
<dbReference type="GO" id="GO:0003713">
    <property type="term" value="F:transcription coactivator activity"/>
    <property type="evidence" value="ECO:0007669"/>
    <property type="project" value="TreeGrafter"/>
</dbReference>
<evidence type="ECO:0000313" key="4">
    <source>
        <dbReference type="EMBL" id="ODV67841.1"/>
    </source>
</evidence>
<protein>
    <recommendedName>
        <fullName evidence="3">RRM domain-containing protein</fullName>
    </recommendedName>
</protein>
<keyword evidence="5" id="KW-1185">Reference proteome</keyword>
<feature type="compositionally biased region" description="Low complexity" evidence="2">
    <location>
        <begin position="491"/>
        <end position="516"/>
    </location>
</feature>
<keyword evidence="1" id="KW-0694">RNA-binding</keyword>
<feature type="compositionally biased region" description="Polar residues" evidence="2">
    <location>
        <begin position="1"/>
        <end position="15"/>
    </location>
</feature>
<feature type="compositionally biased region" description="Polar residues" evidence="2">
    <location>
        <begin position="45"/>
        <end position="80"/>
    </location>
</feature>
<evidence type="ECO:0000256" key="2">
    <source>
        <dbReference type="SAM" id="MobiDB-lite"/>
    </source>
</evidence>
<dbReference type="CDD" id="cd12253">
    <property type="entry name" value="RRM_PIN4_like"/>
    <property type="match status" value="1"/>
</dbReference>
<reference evidence="5" key="1">
    <citation type="submission" date="2016-05" db="EMBL/GenBank/DDBJ databases">
        <title>Comparative genomics of biotechnologically important yeasts.</title>
        <authorList>
            <consortium name="DOE Joint Genome Institute"/>
            <person name="Riley R."/>
            <person name="Haridas S."/>
            <person name="Wolfe K.H."/>
            <person name="Lopes M.R."/>
            <person name="Hittinger C.T."/>
            <person name="Goker M."/>
            <person name="Salamov A."/>
            <person name="Wisecaver J."/>
            <person name="Long T.M."/>
            <person name="Aerts A.L."/>
            <person name="Barry K."/>
            <person name="Choi C."/>
            <person name="Clum A."/>
            <person name="Coughlan A.Y."/>
            <person name="Deshpande S."/>
            <person name="Douglass A.P."/>
            <person name="Hanson S.J."/>
            <person name="Klenk H.-P."/>
            <person name="Labutti K."/>
            <person name="Lapidus A."/>
            <person name="Lindquist E."/>
            <person name="Lipzen A."/>
            <person name="Meier-Kolthoff J.P."/>
            <person name="Ohm R.A."/>
            <person name="Otillar R.P."/>
            <person name="Pangilinan J."/>
            <person name="Peng Y."/>
            <person name="Rokas A."/>
            <person name="Rosa C.A."/>
            <person name="Scheuner C."/>
            <person name="Sibirny A.A."/>
            <person name="Slot J.C."/>
            <person name="Stielow J.B."/>
            <person name="Sun H."/>
            <person name="Kurtzman C.P."/>
            <person name="Blackwell M."/>
            <person name="Grigoriev I.V."/>
            <person name="Jeffries T.W."/>
        </authorList>
    </citation>
    <scope>NUCLEOTIDE SEQUENCE [LARGE SCALE GENOMIC DNA]</scope>
    <source>
        <strain evidence="5">NRRL Y-1933</strain>
    </source>
</reference>
<dbReference type="InterPro" id="IPR051647">
    <property type="entry name" value="Mediator_comp_sub12"/>
</dbReference>
<organism evidence="4 5">
    <name type="scientific">Hyphopichia burtonii NRRL Y-1933</name>
    <dbReference type="NCBI Taxonomy" id="984485"/>
    <lineage>
        <taxon>Eukaryota</taxon>
        <taxon>Fungi</taxon>
        <taxon>Dikarya</taxon>
        <taxon>Ascomycota</taxon>
        <taxon>Saccharomycotina</taxon>
        <taxon>Pichiomycetes</taxon>
        <taxon>Debaryomycetaceae</taxon>
        <taxon>Hyphopichia</taxon>
    </lineage>
</organism>
<name>A0A1E4RKW1_9ASCO</name>
<proteinExistence type="predicted"/>
<evidence type="ECO:0000256" key="1">
    <source>
        <dbReference type="PROSITE-ProRule" id="PRU00176"/>
    </source>
</evidence>
<dbReference type="Proteomes" id="UP000095085">
    <property type="component" value="Unassembled WGS sequence"/>
</dbReference>
<dbReference type="InterPro" id="IPR034186">
    <property type="entry name" value="PIN4-like_RRM"/>
</dbReference>
<dbReference type="FunFam" id="3.30.70.330:FF:001151">
    <property type="entry name" value="RNA-binding protein PIN4"/>
    <property type="match status" value="1"/>
</dbReference>
<dbReference type="GO" id="GO:0016592">
    <property type="term" value="C:mediator complex"/>
    <property type="evidence" value="ECO:0007669"/>
    <property type="project" value="TreeGrafter"/>
</dbReference>
<dbReference type="GO" id="GO:0045944">
    <property type="term" value="P:positive regulation of transcription by RNA polymerase II"/>
    <property type="evidence" value="ECO:0007669"/>
    <property type="project" value="TreeGrafter"/>
</dbReference>
<feature type="compositionally biased region" description="Polar residues" evidence="2">
    <location>
        <begin position="591"/>
        <end position="605"/>
    </location>
</feature>
<dbReference type="PANTHER" id="PTHR46007:SF8">
    <property type="entry name" value="C2H2-TYPE DOMAIN-CONTAINING PROTEIN"/>
    <property type="match status" value="1"/>
</dbReference>
<feature type="compositionally biased region" description="Low complexity" evidence="2">
    <location>
        <begin position="136"/>
        <end position="150"/>
    </location>
</feature>
<dbReference type="InterPro" id="IPR012677">
    <property type="entry name" value="Nucleotide-bd_a/b_plait_sf"/>
</dbReference>
<feature type="compositionally biased region" description="Polar residues" evidence="2">
    <location>
        <begin position="535"/>
        <end position="544"/>
    </location>
</feature>
<feature type="region of interest" description="Disordered" evidence="2">
    <location>
        <begin position="1"/>
        <end position="105"/>
    </location>
</feature>